<accession>A0A1R3KCK8</accession>
<organism evidence="1 2">
    <name type="scientific">Corchorus olitorius</name>
    <dbReference type="NCBI Taxonomy" id="93759"/>
    <lineage>
        <taxon>Eukaryota</taxon>
        <taxon>Viridiplantae</taxon>
        <taxon>Streptophyta</taxon>
        <taxon>Embryophyta</taxon>
        <taxon>Tracheophyta</taxon>
        <taxon>Spermatophyta</taxon>
        <taxon>Magnoliopsida</taxon>
        <taxon>eudicotyledons</taxon>
        <taxon>Gunneridae</taxon>
        <taxon>Pentapetalae</taxon>
        <taxon>rosids</taxon>
        <taxon>malvids</taxon>
        <taxon>Malvales</taxon>
        <taxon>Malvaceae</taxon>
        <taxon>Grewioideae</taxon>
        <taxon>Apeibeae</taxon>
        <taxon>Corchorus</taxon>
    </lineage>
</organism>
<evidence type="ECO:0000313" key="2">
    <source>
        <dbReference type="Proteomes" id="UP000187203"/>
    </source>
</evidence>
<keyword evidence="2" id="KW-1185">Reference proteome</keyword>
<protein>
    <submittedName>
        <fullName evidence="1">Uncharacterized protein</fullName>
    </submittedName>
</protein>
<proteinExistence type="predicted"/>
<dbReference type="OrthoDB" id="1931453at2759"/>
<comment type="caution">
    <text evidence="1">The sequence shown here is derived from an EMBL/GenBank/DDBJ whole genome shotgun (WGS) entry which is preliminary data.</text>
</comment>
<evidence type="ECO:0000313" key="1">
    <source>
        <dbReference type="EMBL" id="OMP04816.1"/>
    </source>
</evidence>
<dbReference type="EMBL" id="AWUE01014187">
    <property type="protein sequence ID" value="OMP04816.1"/>
    <property type="molecule type" value="Genomic_DNA"/>
</dbReference>
<dbReference type="AlphaFoldDB" id="A0A1R3KCK8"/>
<reference evidence="2" key="1">
    <citation type="submission" date="2013-09" db="EMBL/GenBank/DDBJ databases">
        <title>Corchorus olitorius genome sequencing.</title>
        <authorList>
            <person name="Alam M."/>
            <person name="Haque M.S."/>
            <person name="Islam M.S."/>
            <person name="Emdad E.M."/>
            <person name="Islam M.M."/>
            <person name="Ahmed B."/>
            <person name="Halim A."/>
            <person name="Hossen Q.M.M."/>
            <person name="Hossain M.Z."/>
            <person name="Ahmed R."/>
            <person name="Khan M.M."/>
            <person name="Islam R."/>
            <person name="Rashid M.M."/>
            <person name="Khan S.A."/>
            <person name="Rahman M.S."/>
            <person name="Alam M."/>
            <person name="Yahiya A.S."/>
            <person name="Khan M.S."/>
            <person name="Azam M.S."/>
            <person name="Haque T."/>
            <person name="Lashkar M.Z.H."/>
            <person name="Akhand A.I."/>
            <person name="Morshed G."/>
            <person name="Roy S."/>
            <person name="Uddin K.S."/>
            <person name="Rabeya T."/>
            <person name="Hossain A.S."/>
            <person name="Chowdhury A."/>
            <person name="Snigdha A.R."/>
            <person name="Mortoza M.S."/>
            <person name="Matin S.A."/>
            <person name="Hoque S.M.E."/>
            <person name="Islam M.K."/>
            <person name="Roy D.K."/>
            <person name="Haider R."/>
            <person name="Moosa M.M."/>
            <person name="Elias S.M."/>
            <person name="Hasan A.M."/>
            <person name="Jahan S."/>
            <person name="Shafiuddin M."/>
            <person name="Mahmood N."/>
            <person name="Shommy N.S."/>
        </authorList>
    </citation>
    <scope>NUCLEOTIDE SEQUENCE [LARGE SCALE GENOMIC DNA]</scope>
    <source>
        <strain evidence="2">cv. O-4</strain>
    </source>
</reference>
<dbReference type="Proteomes" id="UP000187203">
    <property type="component" value="Unassembled WGS sequence"/>
</dbReference>
<name>A0A1R3KCK8_9ROSI</name>
<sequence>MLKSPYPMEQVSIRDMISLLLVGILRQIQLLLGIPNMDRQNPSPSLSHAASLLAISHPPNSNLTIAAVQSDAASVPAVSHPLESDLANNSQPMTTQGVLNLGDDVVKVDVNGERRLAKITLGKLWNEIPPHRVVVEGNEFGQPIGNEAKLLGGYLGKLARQYTTLPVIPDSWHKLRMDRKTVAMDLVKVFT</sequence>
<gene>
    <name evidence="1" type="ORF">COLO4_09271</name>
</gene>